<dbReference type="CDD" id="cd14014">
    <property type="entry name" value="STKc_PknB_like"/>
    <property type="match status" value="1"/>
</dbReference>
<evidence type="ECO:0000256" key="2">
    <source>
        <dbReference type="ARBA" id="ARBA00022741"/>
    </source>
</evidence>
<dbReference type="GeneID" id="301683187"/>
<dbReference type="PANTHER" id="PTHR24348">
    <property type="entry name" value="SERINE/THREONINE-PROTEIN KINASE UNC-51-RELATED"/>
    <property type="match status" value="1"/>
</dbReference>
<feature type="compositionally biased region" description="Basic and acidic residues" evidence="5">
    <location>
        <begin position="560"/>
        <end position="577"/>
    </location>
</feature>
<dbReference type="SUPFAM" id="SSF56112">
    <property type="entry name" value="Protein kinase-like (PK-like)"/>
    <property type="match status" value="1"/>
</dbReference>
<dbReference type="InterPro" id="IPR011009">
    <property type="entry name" value="Kinase-like_dom_sf"/>
</dbReference>
<dbReference type="GO" id="GO:0004674">
    <property type="term" value="F:protein serine/threonine kinase activity"/>
    <property type="evidence" value="ECO:0007669"/>
    <property type="project" value="UniProtKB-KW"/>
</dbReference>
<name>A0A5M3T8D3_LIMPL</name>
<dbReference type="Pfam" id="PF00069">
    <property type="entry name" value="Pkinase"/>
    <property type="match status" value="1"/>
</dbReference>
<evidence type="ECO:0000313" key="9">
    <source>
        <dbReference type="Proteomes" id="UP000326169"/>
    </source>
</evidence>
<comment type="caution">
    <text evidence="8">The sequence shown here is derived from an EMBL/GenBank/DDBJ whole genome shotgun (WGS) entry which is preliminary data.</text>
</comment>
<dbReference type="Gene3D" id="1.10.510.10">
    <property type="entry name" value="Transferase(Phosphotransferase) domain 1"/>
    <property type="match status" value="1"/>
</dbReference>
<gene>
    <name evidence="8" type="ORF">NIES46_23420</name>
</gene>
<keyword evidence="6" id="KW-0812">Transmembrane</keyword>
<feature type="region of interest" description="Disordered" evidence="5">
    <location>
        <begin position="449"/>
        <end position="542"/>
    </location>
</feature>
<evidence type="ECO:0000256" key="6">
    <source>
        <dbReference type="SAM" id="Phobius"/>
    </source>
</evidence>
<proteinExistence type="predicted"/>
<dbReference type="InterPro" id="IPR045269">
    <property type="entry name" value="Atg1-like"/>
</dbReference>
<feature type="transmembrane region" description="Helical" evidence="6">
    <location>
        <begin position="335"/>
        <end position="355"/>
    </location>
</feature>
<feature type="domain" description="Protein kinase" evidence="7">
    <location>
        <begin position="11"/>
        <end position="281"/>
    </location>
</feature>
<keyword evidence="6" id="KW-1133">Transmembrane helix</keyword>
<keyword evidence="1" id="KW-0808">Transferase</keyword>
<dbReference type="PROSITE" id="PS50011">
    <property type="entry name" value="PROTEIN_KINASE_DOM"/>
    <property type="match status" value="1"/>
</dbReference>
<feature type="region of interest" description="Disordered" evidence="5">
    <location>
        <begin position="297"/>
        <end position="325"/>
    </location>
</feature>
<protein>
    <submittedName>
        <fullName evidence="8">Serine/threonine protein kinase</fullName>
    </submittedName>
</protein>
<dbReference type="RefSeq" id="WP_006617516.1">
    <property type="nucleotide sequence ID" value="NZ_BIMW01000092.1"/>
</dbReference>
<keyword evidence="3 8" id="KW-0418">Kinase</keyword>
<keyword evidence="2" id="KW-0547">Nucleotide-binding</keyword>
<feature type="compositionally biased region" description="Polar residues" evidence="5">
    <location>
        <begin position="299"/>
        <end position="325"/>
    </location>
</feature>
<keyword evidence="8" id="KW-0723">Serine/threonine-protein kinase</keyword>
<evidence type="ECO:0000256" key="5">
    <source>
        <dbReference type="SAM" id="MobiDB-lite"/>
    </source>
</evidence>
<feature type="region of interest" description="Disordered" evidence="5">
    <location>
        <begin position="560"/>
        <end position="598"/>
    </location>
</feature>
<evidence type="ECO:0000256" key="1">
    <source>
        <dbReference type="ARBA" id="ARBA00022679"/>
    </source>
</evidence>
<dbReference type="Proteomes" id="UP000326169">
    <property type="component" value="Unassembled WGS sequence"/>
</dbReference>
<evidence type="ECO:0000256" key="4">
    <source>
        <dbReference type="ARBA" id="ARBA00022840"/>
    </source>
</evidence>
<organism evidence="8 9">
    <name type="scientific">Limnospira platensis NIES-46</name>
    <dbReference type="NCBI Taxonomy" id="1236695"/>
    <lineage>
        <taxon>Bacteria</taxon>
        <taxon>Bacillati</taxon>
        <taxon>Cyanobacteriota</taxon>
        <taxon>Cyanophyceae</taxon>
        <taxon>Oscillatoriophycideae</taxon>
        <taxon>Oscillatoriales</taxon>
        <taxon>Sirenicapillariaceae</taxon>
        <taxon>Limnospira</taxon>
    </lineage>
</organism>
<keyword evidence="9" id="KW-1185">Reference proteome</keyword>
<dbReference type="EMBL" id="BIMW01000092">
    <property type="protein sequence ID" value="GCE94288.1"/>
    <property type="molecule type" value="Genomic_DNA"/>
</dbReference>
<dbReference type="PANTHER" id="PTHR24348:SF22">
    <property type="entry name" value="NON-SPECIFIC SERINE_THREONINE PROTEIN KINASE"/>
    <property type="match status" value="1"/>
</dbReference>
<keyword evidence="4" id="KW-0067">ATP-binding</keyword>
<reference evidence="8 9" key="1">
    <citation type="journal article" date="2019" name="J Genomics">
        <title>The Draft Genome of a Hydrogen-producing Cyanobacterium, Arthrospira platensis NIES-46.</title>
        <authorList>
            <person name="Suzuki S."/>
            <person name="Yamaguchi H."/>
            <person name="Kawachi M."/>
        </authorList>
    </citation>
    <scope>NUCLEOTIDE SEQUENCE [LARGE SCALE GENOMIC DNA]</scope>
    <source>
        <strain evidence="8 9">NIES-46</strain>
    </source>
</reference>
<feature type="compositionally biased region" description="Basic and acidic residues" evidence="5">
    <location>
        <begin position="479"/>
        <end position="497"/>
    </location>
</feature>
<sequence length="598" mass="67464">MNLTTVGNGKYRIDSILGQGDFCIAYRGTNQVTGQIVAIRTLDPNLDPDQNIPQLRHQFMAIAKRWSRCQHPNLVGIIDLFDELGFPFLVMTYTPGQSLQEYLKTQPPLPVPQAIHYIRQIALALQVIHQQGLIHCNLQPACIIKPTGSNSVILSGLGVGSHLKPDQLNRYIYNRPLCGGYAALEQYLPNEQPSPATDIYALSALLYYLLTGETPLEAPLCANQLTGELIGVEKPSLRKLHPDLNPDVEEAVRWGLEIQASNRPSNISEWLNILPTPEKALIIREPVVKVPYQNHNRETQTSTQNTPNDNSATSAGYHRQQSSTKYMRRSPVPKWGLFLAFFLTSMISGWLGFAITRSYSQQLATRPSDSYLKSEKEPRLVIDPNSPIFETPALVGENQESDLISDQDLELLGDGSTNLAELIKDVAFQPTTDDDQYLYNGSGGITSRDDYADQAFPESPSSSYWQNYPALEPLPTQNSHDDHTHNRPTEDYGDRIPARRSNQTTIDDFRPSYPLELPELAPVNPDILNNSPLDRDLPTTLPQRQVQDDYDQWLDNQLRESDRPLEDENPKRWDEFVPPRPSQPDWELSQFFTSRPQG</sequence>
<dbReference type="InterPro" id="IPR000719">
    <property type="entry name" value="Prot_kinase_dom"/>
</dbReference>
<keyword evidence="6" id="KW-0472">Membrane</keyword>
<evidence type="ECO:0000256" key="3">
    <source>
        <dbReference type="ARBA" id="ARBA00022777"/>
    </source>
</evidence>
<evidence type="ECO:0000313" key="8">
    <source>
        <dbReference type="EMBL" id="GCE94288.1"/>
    </source>
</evidence>
<evidence type="ECO:0000259" key="7">
    <source>
        <dbReference type="PROSITE" id="PS50011"/>
    </source>
</evidence>
<accession>A0A5M3T8D3</accession>